<reference evidence="1" key="1">
    <citation type="journal article" date="2015" name="Nature">
        <title>Complex archaea that bridge the gap between prokaryotes and eukaryotes.</title>
        <authorList>
            <person name="Spang A."/>
            <person name="Saw J.H."/>
            <person name="Jorgensen S.L."/>
            <person name="Zaremba-Niedzwiedzka K."/>
            <person name="Martijn J."/>
            <person name="Lind A.E."/>
            <person name="van Eijk R."/>
            <person name="Schleper C."/>
            <person name="Guy L."/>
            <person name="Ettema T.J."/>
        </authorList>
    </citation>
    <scope>NUCLEOTIDE SEQUENCE</scope>
</reference>
<gene>
    <name evidence="1" type="ORF">LCGC14_1686780</name>
</gene>
<dbReference type="EMBL" id="LAZR01014695">
    <property type="protein sequence ID" value="KKM16347.1"/>
    <property type="molecule type" value="Genomic_DNA"/>
</dbReference>
<sequence length="242" mass="28385">MNKKNKKKISYNTGYMGSYSTKTNQRIFEEFINTILLKYCNDSNKIICSLGSYDDILVDQIKFKELYLVDIKFGACHHKSNVNVHYFEDTVKNIMTHEDFQNRMDVVIMTTIIEHLDEKLLRYIFTHMKNILTPNGIFIFTIPNGHSINRLVGVELGMLEYPTKLDKGDKLVGHKKMYCYRDTSYFLRWLRMKKIEDIGIMFKPLSNSQMDKYFGENLETFIQIGRDLGPKVCSYIGGVYQN</sequence>
<accession>A0A0F9HME1</accession>
<dbReference type="Gene3D" id="3.40.50.150">
    <property type="entry name" value="Vaccinia Virus protein VP39"/>
    <property type="match status" value="1"/>
</dbReference>
<evidence type="ECO:0008006" key="2">
    <source>
        <dbReference type="Google" id="ProtNLM"/>
    </source>
</evidence>
<dbReference type="AlphaFoldDB" id="A0A0F9HME1"/>
<proteinExistence type="predicted"/>
<organism evidence="1">
    <name type="scientific">marine sediment metagenome</name>
    <dbReference type="NCBI Taxonomy" id="412755"/>
    <lineage>
        <taxon>unclassified sequences</taxon>
        <taxon>metagenomes</taxon>
        <taxon>ecological metagenomes</taxon>
    </lineage>
</organism>
<evidence type="ECO:0000313" key="1">
    <source>
        <dbReference type="EMBL" id="KKM16347.1"/>
    </source>
</evidence>
<dbReference type="InterPro" id="IPR029063">
    <property type="entry name" value="SAM-dependent_MTases_sf"/>
</dbReference>
<dbReference type="Pfam" id="PF13489">
    <property type="entry name" value="Methyltransf_23"/>
    <property type="match status" value="1"/>
</dbReference>
<dbReference type="SUPFAM" id="SSF53335">
    <property type="entry name" value="S-adenosyl-L-methionine-dependent methyltransferases"/>
    <property type="match status" value="1"/>
</dbReference>
<comment type="caution">
    <text evidence="1">The sequence shown here is derived from an EMBL/GenBank/DDBJ whole genome shotgun (WGS) entry which is preliminary data.</text>
</comment>
<name>A0A0F9HME1_9ZZZZ</name>
<protein>
    <recommendedName>
        <fullName evidence="2">Methyltransferase type 11 domain-containing protein</fullName>
    </recommendedName>
</protein>